<feature type="transmembrane region" description="Helical" evidence="5">
    <location>
        <begin position="21"/>
        <end position="45"/>
    </location>
</feature>
<dbReference type="PANTHER" id="PTHR16201:SF44">
    <property type="entry name" value="SEVEN TRANSMEMBRANE PROTEIN 1"/>
    <property type="match status" value="1"/>
</dbReference>
<evidence type="ECO:0000313" key="7">
    <source>
        <dbReference type="Proteomes" id="UP000237438"/>
    </source>
</evidence>
<dbReference type="Proteomes" id="UP000237438">
    <property type="component" value="Unassembled WGS sequence"/>
</dbReference>
<dbReference type="GO" id="GO:0016020">
    <property type="term" value="C:membrane"/>
    <property type="evidence" value="ECO:0007669"/>
    <property type="project" value="UniProtKB-SubCell"/>
</dbReference>
<keyword evidence="2 5" id="KW-0812">Transmembrane</keyword>
<dbReference type="FunFam" id="1.20.1280.290:FF:000012">
    <property type="entry name" value="Vacuolar membrane PQ loop repeat protein"/>
    <property type="match status" value="1"/>
</dbReference>
<evidence type="ECO:0000256" key="4">
    <source>
        <dbReference type="ARBA" id="ARBA00023136"/>
    </source>
</evidence>
<sequence>MPQQDTFESKKTKSSPWLNDAICFLAVIVIGSIGWIIAFYAQIWTPTPPPNEPSSPGIITATPIGAEILGYVSAICYLTARIPQILKNYREKSCEGLALLFFILSLLGNATYGLSILCHSLQKQYLITNLPWLIGSLGTMVEDAIIFTQFRLYSNPQRLENE</sequence>
<name>A0A2S4PW04_9PEZI</name>
<comment type="caution">
    <text evidence="6">The sequence shown here is derived from an EMBL/GenBank/DDBJ whole genome shotgun (WGS) entry which is preliminary data.</text>
</comment>
<evidence type="ECO:0000256" key="1">
    <source>
        <dbReference type="ARBA" id="ARBA00004141"/>
    </source>
</evidence>
<dbReference type="SMART" id="SM00679">
    <property type="entry name" value="CTNS"/>
    <property type="match status" value="1"/>
</dbReference>
<evidence type="ECO:0000256" key="3">
    <source>
        <dbReference type="ARBA" id="ARBA00022989"/>
    </source>
</evidence>
<accession>A0A2S4PW04</accession>
<dbReference type="Gene3D" id="1.20.1280.290">
    <property type="match status" value="1"/>
</dbReference>
<protein>
    <recommendedName>
        <fullName evidence="8">Vacuolar membrane PQ loop repeat protein</fullName>
    </recommendedName>
</protein>
<feature type="transmembrane region" description="Helical" evidence="5">
    <location>
        <begin position="57"/>
        <end position="78"/>
    </location>
</feature>
<dbReference type="PANTHER" id="PTHR16201">
    <property type="entry name" value="SEVEN TRANSMEMBRANE PROTEIN 1-RELATED"/>
    <property type="match status" value="1"/>
</dbReference>
<dbReference type="OrthoDB" id="8048523at2759"/>
<evidence type="ECO:0008006" key="8">
    <source>
        <dbReference type="Google" id="ProtNLM"/>
    </source>
</evidence>
<reference evidence="6 7" key="1">
    <citation type="submission" date="2017-10" db="EMBL/GenBank/DDBJ databases">
        <title>Development of genomic resources for the powdery mildew, Erysiphe pulchra.</title>
        <authorList>
            <person name="Wadl P.A."/>
            <person name="Mack B.M."/>
            <person name="Moore G."/>
            <person name="Beltz S.B."/>
        </authorList>
    </citation>
    <scope>NUCLEOTIDE SEQUENCE [LARGE SCALE GENOMIC DNA]</scope>
    <source>
        <strain evidence="6">Cflorida</strain>
    </source>
</reference>
<dbReference type="InterPro" id="IPR006603">
    <property type="entry name" value="PQ-loop_rpt"/>
</dbReference>
<gene>
    <name evidence="6" type="ORF">EPUL_005020</name>
</gene>
<feature type="transmembrane region" description="Helical" evidence="5">
    <location>
        <begin position="129"/>
        <end position="148"/>
    </location>
</feature>
<keyword evidence="7" id="KW-1185">Reference proteome</keyword>
<feature type="transmembrane region" description="Helical" evidence="5">
    <location>
        <begin position="98"/>
        <end position="117"/>
    </location>
</feature>
<dbReference type="AlphaFoldDB" id="A0A2S4PW04"/>
<organism evidence="6 7">
    <name type="scientific">Erysiphe pulchra</name>
    <dbReference type="NCBI Taxonomy" id="225359"/>
    <lineage>
        <taxon>Eukaryota</taxon>
        <taxon>Fungi</taxon>
        <taxon>Dikarya</taxon>
        <taxon>Ascomycota</taxon>
        <taxon>Pezizomycotina</taxon>
        <taxon>Leotiomycetes</taxon>
        <taxon>Erysiphales</taxon>
        <taxon>Erysiphaceae</taxon>
        <taxon>Erysiphe</taxon>
    </lineage>
</organism>
<dbReference type="Pfam" id="PF04193">
    <property type="entry name" value="PQ-loop"/>
    <property type="match status" value="1"/>
</dbReference>
<dbReference type="STRING" id="225359.A0A2S4PW04"/>
<evidence type="ECO:0000313" key="6">
    <source>
        <dbReference type="EMBL" id="POS86182.1"/>
    </source>
</evidence>
<proteinExistence type="predicted"/>
<keyword evidence="4 5" id="KW-0472">Membrane</keyword>
<dbReference type="EMBL" id="PEDP01000389">
    <property type="protein sequence ID" value="POS86182.1"/>
    <property type="molecule type" value="Genomic_DNA"/>
</dbReference>
<comment type="subcellular location">
    <subcellularLocation>
        <location evidence="1">Membrane</location>
        <topology evidence="1">Multi-pass membrane protein</topology>
    </subcellularLocation>
</comment>
<evidence type="ECO:0000256" key="5">
    <source>
        <dbReference type="SAM" id="Phobius"/>
    </source>
</evidence>
<keyword evidence="3 5" id="KW-1133">Transmembrane helix</keyword>
<evidence type="ECO:0000256" key="2">
    <source>
        <dbReference type="ARBA" id="ARBA00022692"/>
    </source>
</evidence>
<dbReference type="InterPro" id="IPR051415">
    <property type="entry name" value="LAAT-1"/>
</dbReference>